<name>A0A4R2MYH0_9PAST</name>
<organism evidence="2 3">
    <name type="scientific">Bisgaardia hudsonensis</name>
    <dbReference type="NCBI Taxonomy" id="109472"/>
    <lineage>
        <taxon>Bacteria</taxon>
        <taxon>Pseudomonadati</taxon>
        <taxon>Pseudomonadota</taxon>
        <taxon>Gammaproteobacteria</taxon>
        <taxon>Pasteurellales</taxon>
        <taxon>Pasteurellaceae</taxon>
        <taxon>Bisgaardia</taxon>
    </lineage>
</organism>
<accession>A0A4R2MYH0</accession>
<comment type="caution">
    <text evidence="2">The sequence shown here is derived from an EMBL/GenBank/DDBJ whole genome shotgun (WGS) entry which is preliminary data.</text>
</comment>
<dbReference type="Proteomes" id="UP000294841">
    <property type="component" value="Unassembled WGS sequence"/>
</dbReference>
<evidence type="ECO:0000313" key="3">
    <source>
        <dbReference type="Proteomes" id="UP000294841"/>
    </source>
</evidence>
<evidence type="ECO:0000313" key="2">
    <source>
        <dbReference type="EMBL" id="TCP11281.1"/>
    </source>
</evidence>
<dbReference type="AlphaFoldDB" id="A0A4R2MYH0"/>
<dbReference type="OrthoDB" id="5679122at2"/>
<proteinExistence type="predicted"/>
<evidence type="ECO:0000256" key="1">
    <source>
        <dbReference type="SAM" id="MobiDB-lite"/>
    </source>
</evidence>
<feature type="region of interest" description="Disordered" evidence="1">
    <location>
        <begin position="361"/>
        <end position="384"/>
    </location>
</feature>
<gene>
    <name evidence="2" type="ORF">EV697_1084</name>
</gene>
<dbReference type="RefSeq" id="WP_132024842.1">
    <property type="nucleotide sequence ID" value="NZ_CP016605.1"/>
</dbReference>
<reference evidence="2 3" key="1">
    <citation type="submission" date="2019-03" db="EMBL/GenBank/DDBJ databases">
        <title>Genomic Encyclopedia of Type Strains, Phase IV (KMG-IV): sequencing the most valuable type-strain genomes for metagenomic binning, comparative biology and taxonomic classification.</title>
        <authorList>
            <person name="Goeker M."/>
        </authorList>
    </citation>
    <scope>NUCLEOTIDE SEQUENCE [LARGE SCALE GENOMIC DNA]</scope>
    <source>
        <strain evidence="2 3">DSM 28231</strain>
    </source>
</reference>
<keyword evidence="3" id="KW-1185">Reference proteome</keyword>
<protein>
    <submittedName>
        <fullName evidence="2">Uncharacterized protein</fullName>
    </submittedName>
</protein>
<sequence>MQSNSLVNKLTLGRVEKSYVDRADTLEKVAFYTDLALGGLYGYGNSDALTYMGAATTVDPVIRVANTPAQVWKVICKQDSLYCSNMSNDGETERKIYGDKAEIEIGDKRQIFDLSELTPSTTTGVITVSNNGILNPRDDALKNAIKQNSWETNKDGIAVVYNRPTSNAVSELIYALYDKTNDLVGGRLPLTSAEKMNIKIYDYAKQNNYQLDLNNHSRGGLTASVALQRANREGLTGIPIRESRFFGTATHVQDYADQLANRNGLYKYTDINGKEWEGLSKAKSAVHQADFVGNKWNLGLMGFNKTTGGACLYCYSHSSYMGEVPIENLIDDDGYYIDKNGTRITDPITNPYLKEFNEKWGNDKNSGNPSLPLLITPEIQKSRE</sequence>
<dbReference type="EMBL" id="SLXI01000008">
    <property type="protein sequence ID" value="TCP11281.1"/>
    <property type="molecule type" value="Genomic_DNA"/>
</dbReference>